<evidence type="ECO:0000256" key="1">
    <source>
        <dbReference type="ARBA" id="ARBA00005612"/>
    </source>
</evidence>
<dbReference type="Pfam" id="PF01144">
    <property type="entry name" value="CoA_trans"/>
    <property type="match status" value="1"/>
</dbReference>
<dbReference type="Gene3D" id="3.40.1080.10">
    <property type="entry name" value="Glutaconate Coenzyme A-transferase"/>
    <property type="match status" value="1"/>
</dbReference>
<dbReference type="PANTHER" id="PTHR13707">
    <property type="entry name" value="KETOACID-COENZYME A TRANSFERASE"/>
    <property type="match status" value="1"/>
</dbReference>
<comment type="similarity">
    <text evidence="1">Belongs to the 3-oxoacid CoA-transferase subunit A family.</text>
</comment>
<keyword evidence="2" id="KW-0808">Transferase</keyword>
<dbReference type="SUPFAM" id="SSF100950">
    <property type="entry name" value="NagB/RpiA/CoA transferase-like"/>
    <property type="match status" value="1"/>
</dbReference>
<dbReference type="InterPro" id="IPR004163">
    <property type="entry name" value="CoA_transf_BS"/>
</dbReference>
<organism evidence="3">
    <name type="scientific">marine metagenome</name>
    <dbReference type="NCBI Taxonomy" id="408172"/>
    <lineage>
        <taxon>unclassified sequences</taxon>
        <taxon>metagenomes</taxon>
        <taxon>ecological metagenomes</taxon>
    </lineage>
</organism>
<protein>
    <recommendedName>
        <fullName evidence="4">Succinyl-CoA:3-ketoacid-coenzyme A transferase subunit A</fullName>
    </recommendedName>
</protein>
<sequence length="240" mass="25894">MSRKVYSSSAAALDGLLHNGMTLMVGGFGLCGVPQNLVLALRDSDVTGLTCISNNAGVDGAGLGLLLESRQIDTMIASYVGENKLFEKQMLEGTIKVELNPQGTMAERIRAGGAGIAAFFTPTGYGTLLAEDKDSGRPKETRQFDDGRWYVLEEALHADVSLVKAWQADEAGNLVYRMTAQNFNPPMAEAGRVTVAEVEEILPAGSLDPHMVHTPGIYVDRIVVGENQEKVIERKKIREA</sequence>
<reference evidence="3" key="1">
    <citation type="submission" date="2018-05" db="EMBL/GenBank/DDBJ databases">
        <authorList>
            <person name="Lanie J.A."/>
            <person name="Ng W.-L."/>
            <person name="Kazmierczak K.M."/>
            <person name="Andrzejewski T.M."/>
            <person name="Davidsen T.M."/>
            <person name="Wayne K.J."/>
            <person name="Tettelin H."/>
            <person name="Glass J.I."/>
            <person name="Rusch D."/>
            <person name="Podicherti R."/>
            <person name="Tsui H.-C.T."/>
            <person name="Winkler M.E."/>
        </authorList>
    </citation>
    <scope>NUCLEOTIDE SEQUENCE</scope>
</reference>
<evidence type="ECO:0000313" key="3">
    <source>
        <dbReference type="EMBL" id="SUZ55654.1"/>
    </source>
</evidence>
<evidence type="ECO:0008006" key="4">
    <source>
        <dbReference type="Google" id="ProtNLM"/>
    </source>
</evidence>
<dbReference type="PANTHER" id="PTHR13707:SF60">
    <property type="entry name" value="ACETATE COA-TRANSFERASE SUBUNIT ALPHA"/>
    <property type="match status" value="1"/>
</dbReference>
<dbReference type="NCBIfam" id="TIGR02429">
    <property type="entry name" value="pcaI_scoA_fam"/>
    <property type="match status" value="1"/>
</dbReference>
<proteinExistence type="inferred from homology"/>
<dbReference type="InterPro" id="IPR037171">
    <property type="entry name" value="NagB/RpiA_transferase-like"/>
</dbReference>
<dbReference type="GO" id="GO:0008410">
    <property type="term" value="F:CoA-transferase activity"/>
    <property type="evidence" value="ECO:0007669"/>
    <property type="project" value="InterPro"/>
</dbReference>
<dbReference type="InterPro" id="IPR012792">
    <property type="entry name" value="3-oxoacid_CoA-transf_A"/>
</dbReference>
<gene>
    <name evidence="3" type="ORF">METZ01_LOCUS8508</name>
</gene>
<dbReference type="InterPro" id="IPR004165">
    <property type="entry name" value="CoA_trans_fam_I"/>
</dbReference>
<dbReference type="SMART" id="SM00882">
    <property type="entry name" value="CoA_trans"/>
    <property type="match status" value="1"/>
</dbReference>
<dbReference type="AlphaFoldDB" id="A0A381NNF4"/>
<dbReference type="EMBL" id="UINC01000454">
    <property type="protein sequence ID" value="SUZ55654.1"/>
    <property type="molecule type" value="Genomic_DNA"/>
</dbReference>
<evidence type="ECO:0000256" key="2">
    <source>
        <dbReference type="ARBA" id="ARBA00022679"/>
    </source>
</evidence>
<name>A0A381NNF4_9ZZZZ</name>
<dbReference type="PROSITE" id="PS01273">
    <property type="entry name" value="COA_TRANSF_1"/>
    <property type="match status" value="1"/>
</dbReference>
<accession>A0A381NNF4</accession>